<accession>A0A1J9R679</accession>
<sequence length="87" mass="9610">MTGKPKGCRMVFDARINISRVDQQPEDILSTPPPENFCLLLRHIGDGKSSQDTIYCFSCVPLCHDAVAMKLQLGYFTPAVILVVPMA</sequence>
<name>A0A1J9R679_9EURO</name>
<comment type="caution">
    <text evidence="1">The sequence shown here is derived from an EMBL/GenBank/DDBJ whole genome shotgun (WGS) entry which is preliminary data.</text>
</comment>
<protein>
    <submittedName>
        <fullName evidence="1">Uncharacterized protein</fullName>
    </submittedName>
</protein>
<reference evidence="1 2" key="1">
    <citation type="submission" date="2015-08" db="EMBL/GenBank/DDBJ databases">
        <title>Emmonsia species relationships and genome sequence.</title>
        <authorList>
            <person name="Cuomo C.A."/>
            <person name="Schwartz I.S."/>
            <person name="Kenyon C."/>
            <person name="De Hoog G.S."/>
            <person name="Govender N.P."/>
            <person name="Botha A."/>
            <person name="Moreno L."/>
            <person name="De Vries M."/>
            <person name="Munoz J.F."/>
            <person name="Stielow J.B."/>
        </authorList>
    </citation>
    <scope>NUCLEOTIDE SEQUENCE [LARGE SCALE GENOMIC DNA]</scope>
    <source>
        <strain evidence="1 2">EI222</strain>
    </source>
</reference>
<dbReference type="Proteomes" id="UP000242791">
    <property type="component" value="Unassembled WGS sequence"/>
</dbReference>
<gene>
    <name evidence="1" type="ORF">ACJ73_00741</name>
</gene>
<dbReference type="AlphaFoldDB" id="A0A1J9R679"/>
<keyword evidence="2" id="KW-1185">Reference proteome</keyword>
<dbReference type="EMBL" id="LGTZ01000056">
    <property type="protein sequence ID" value="OJD27859.1"/>
    <property type="molecule type" value="Genomic_DNA"/>
</dbReference>
<dbReference type="VEuPathDB" id="FungiDB:ACJ73_00741"/>
<evidence type="ECO:0000313" key="1">
    <source>
        <dbReference type="EMBL" id="OJD27859.1"/>
    </source>
</evidence>
<organism evidence="1 2">
    <name type="scientific">Blastomyces percursus</name>
    <dbReference type="NCBI Taxonomy" id="1658174"/>
    <lineage>
        <taxon>Eukaryota</taxon>
        <taxon>Fungi</taxon>
        <taxon>Dikarya</taxon>
        <taxon>Ascomycota</taxon>
        <taxon>Pezizomycotina</taxon>
        <taxon>Eurotiomycetes</taxon>
        <taxon>Eurotiomycetidae</taxon>
        <taxon>Onygenales</taxon>
        <taxon>Ajellomycetaceae</taxon>
        <taxon>Blastomyces</taxon>
    </lineage>
</organism>
<proteinExistence type="predicted"/>
<evidence type="ECO:0000313" key="2">
    <source>
        <dbReference type="Proteomes" id="UP000242791"/>
    </source>
</evidence>